<organism evidence="3 4">
    <name type="scientific">Pseudoxanthomonas winnipegensis</name>
    <dbReference type="NCBI Taxonomy" id="2480810"/>
    <lineage>
        <taxon>Bacteria</taxon>
        <taxon>Pseudomonadati</taxon>
        <taxon>Pseudomonadota</taxon>
        <taxon>Gammaproteobacteria</taxon>
        <taxon>Lysobacterales</taxon>
        <taxon>Lysobacteraceae</taxon>
        <taxon>Pseudoxanthomonas</taxon>
    </lineage>
</organism>
<feature type="region of interest" description="Disordered" evidence="1">
    <location>
        <begin position="64"/>
        <end position="91"/>
    </location>
</feature>
<dbReference type="RefSeq" id="WP_306994060.1">
    <property type="nucleotide sequence ID" value="NZ_JAUTBB010000001.1"/>
</dbReference>
<comment type="caution">
    <text evidence="3">The sequence shown here is derived from an EMBL/GenBank/DDBJ whole genome shotgun (WGS) entry which is preliminary data.</text>
</comment>
<keyword evidence="2" id="KW-1133">Transmembrane helix</keyword>
<evidence type="ECO:0000256" key="2">
    <source>
        <dbReference type="SAM" id="Phobius"/>
    </source>
</evidence>
<accession>A0AAW8GDY4</accession>
<evidence type="ECO:0008006" key="5">
    <source>
        <dbReference type="Google" id="ProtNLM"/>
    </source>
</evidence>
<keyword evidence="2" id="KW-0812">Transmembrane</keyword>
<feature type="region of interest" description="Disordered" evidence="1">
    <location>
        <begin position="1"/>
        <end position="20"/>
    </location>
</feature>
<evidence type="ECO:0000256" key="1">
    <source>
        <dbReference type="SAM" id="MobiDB-lite"/>
    </source>
</evidence>
<name>A0AAW8GDY4_9GAMM</name>
<keyword evidence="2" id="KW-0472">Membrane</keyword>
<proteinExistence type="predicted"/>
<dbReference type="Proteomes" id="UP001234354">
    <property type="component" value="Unassembled WGS sequence"/>
</dbReference>
<sequence length="122" mass="13514">MIPDPEQLAEQHAREFAGPQDRMLRQAGRALEAVVQQLPEAEQIAFADRYMTRLTQLTLAQSSFARPAEATTRHTRRPPEAAGLPGDANARTRRSGVRRWVPVLLVVVAVILVLLIRGLGAR</sequence>
<evidence type="ECO:0000313" key="4">
    <source>
        <dbReference type="Proteomes" id="UP001234354"/>
    </source>
</evidence>
<gene>
    <name evidence="3" type="ORF">QE383_002887</name>
</gene>
<dbReference type="AlphaFoldDB" id="A0AAW8GDY4"/>
<dbReference type="EMBL" id="JAUTBB010000001">
    <property type="protein sequence ID" value="MDQ1120579.1"/>
    <property type="molecule type" value="Genomic_DNA"/>
</dbReference>
<evidence type="ECO:0000313" key="3">
    <source>
        <dbReference type="EMBL" id="MDQ1120579.1"/>
    </source>
</evidence>
<protein>
    <recommendedName>
        <fullName evidence="5">DUF3618 domain-containing protein</fullName>
    </recommendedName>
</protein>
<reference evidence="3" key="1">
    <citation type="submission" date="2023-07" db="EMBL/GenBank/DDBJ databases">
        <title>Functional and genomic diversity of the sorghum phyllosphere microbiome.</title>
        <authorList>
            <person name="Shade A."/>
        </authorList>
    </citation>
    <scope>NUCLEOTIDE SEQUENCE</scope>
    <source>
        <strain evidence="3">SORGH_AS_0908</strain>
    </source>
</reference>
<feature type="transmembrane region" description="Helical" evidence="2">
    <location>
        <begin position="100"/>
        <end position="120"/>
    </location>
</feature>